<evidence type="ECO:0000259" key="3">
    <source>
        <dbReference type="PROSITE" id="PS51186"/>
    </source>
</evidence>
<evidence type="ECO:0000256" key="2">
    <source>
        <dbReference type="ARBA" id="ARBA00023315"/>
    </source>
</evidence>
<dbReference type="Proteomes" id="UP000584867">
    <property type="component" value="Unassembled WGS sequence"/>
</dbReference>
<evidence type="ECO:0000256" key="1">
    <source>
        <dbReference type="ARBA" id="ARBA00022679"/>
    </source>
</evidence>
<feature type="domain" description="N-acetyltransferase" evidence="3">
    <location>
        <begin position="2"/>
        <end position="169"/>
    </location>
</feature>
<dbReference type="Pfam" id="PF00583">
    <property type="entry name" value="Acetyltransf_1"/>
    <property type="match status" value="1"/>
</dbReference>
<dbReference type="Gene3D" id="3.40.630.30">
    <property type="match status" value="1"/>
</dbReference>
<dbReference type="RefSeq" id="WP_184253613.1">
    <property type="nucleotide sequence ID" value="NZ_JACHIO010000004.1"/>
</dbReference>
<evidence type="ECO:0000313" key="5">
    <source>
        <dbReference type="Proteomes" id="UP000584867"/>
    </source>
</evidence>
<dbReference type="GO" id="GO:0016747">
    <property type="term" value="F:acyltransferase activity, transferring groups other than amino-acyl groups"/>
    <property type="evidence" value="ECO:0007669"/>
    <property type="project" value="InterPro"/>
</dbReference>
<dbReference type="EMBL" id="JACHIO010000004">
    <property type="protein sequence ID" value="MBB5062864.1"/>
    <property type="molecule type" value="Genomic_DNA"/>
</dbReference>
<keyword evidence="2 4" id="KW-0012">Acyltransferase</keyword>
<comment type="caution">
    <text evidence="4">The sequence shown here is derived from an EMBL/GenBank/DDBJ whole genome shotgun (WGS) entry which is preliminary data.</text>
</comment>
<accession>A0A7W7ZNK1</accession>
<organism evidence="4 5">
    <name type="scientific">Granulicella mallensis</name>
    <dbReference type="NCBI Taxonomy" id="940614"/>
    <lineage>
        <taxon>Bacteria</taxon>
        <taxon>Pseudomonadati</taxon>
        <taxon>Acidobacteriota</taxon>
        <taxon>Terriglobia</taxon>
        <taxon>Terriglobales</taxon>
        <taxon>Acidobacteriaceae</taxon>
        <taxon>Granulicella</taxon>
    </lineage>
</organism>
<proteinExistence type="predicted"/>
<dbReference type="InterPro" id="IPR016181">
    <property type="entry name" value="Acyl_CoA_acyltransferase"/>
</dbReference>
<dbReference type="PROSITE" id="PS51186">
    <property type="entry name" value="GNAT"/>
    <property type="match status" value="1"/>
</dbReference>
<sequence>MALIRNAEVKDAAAISHVHVQSWLTTYAGLVPAEYLASLNEAERIPLWQEWLQRDISVYVAEVEGVVVGFASGGPLREPLGDYQAEMYAIYLLQAAQGKGIGRELVGVLAASLLAKDFTNMLVWVLEQNPAVHFYEKAGAQRLESKQIEIGGASLCEVALGWPDLKKIVDSSGTT</sequence>
<reference evidence="4 5" key="1">
    <citation type="submission" date="2020-08" db="EMBL/GenBank/DDBJ databases">
        <title>Genomic Encyclopedia of Type Strains, Phase IV (KMG-V): Genome sequencing to study the core and pangenomes of soil and plant-associated prokaryotes.</title>
        <authorList>
            <person name="Whitman W."/>
        </authorList>
    </citation>
    <scope>NUCLEOTIDE SEQUENCE [LARGE SCALE GENOMIC DNA]</scope>
    <source>
        <strain evidence="4 5">X5P3</strain>
    </source>
</reference>
<dbReference type="SUPFAM" id="SSF55729">
    <property type="entry name" value="Acyl-CoA N-acyltransferases (Nat)"/>
    <property type="match status" value="1"/>
</dbReference>
<name>A0A7W7ZNK1_9BACT</name>
<keyword evidence="1 4" id="KW-0808">Transferase</keyword>
<dbReference type="AlphaFoldDB" id="A0A7W7ZNK1"/>
<gene>
    <name evidence="4" type="ORF">HDF15_001201</name>
</gene>
<evidence type="ECO:0000313" key="4">
    <source>
        <dbReference type="EMBL" id="MBB5062864.1"/>
    </source>
</evidence>
<dbReference type="InterPro" id="IPR000182">
    <property type="entry name" value="GNAT_dom"/>
</dbReference>
<protein>
    <submittedName>
        <fullName evidence="4">L-amino acid N-acyltransferase YncA</fullName>
    </submittedName>
</protein>
<dbReference type="PANTHER" id="PTHR43800">
    <property type="entry name" value="PEPTIDYL-LYSINE N-ACETYLTRANSFERASE YJAB"/>
    <property type="match status" value="1"/>
</dbReference>
<dbReference type="PANTHER" id="PTHR43800:SF1">
    <property type="entry name" value="PEPTIDYL-LYSINE N-ACETYLTRANSFERASE YJAB"/>
    <property type="match status" value="1"/>
</dbReference>